<proteinExistence type="predicted"/>
<sequence length="109" mass="11967">MPESSAMHSMSVRNGSIRSQARDTQENRDSRAYPMPTTEDTQTKAAVHVPYPALALDGPDAHFARVHGEVSGILQRLGNHPGRDETENATALVKPNMEQDLRGVGKQFE</sequence>
<comment type="caution">
    <text evidence="2">The sequence shown here is derived from an EMBL/GenBank/DDBJ whole genome shotgun (WGS) entry which is preliminary data.</text>
</comment>
<dbReference type="AlphaFoldDB" id="A0A066X2U7"/>
<feature type="compositionally biased region" description="Basic and acidic residues" evidence="1">
    <location>
        <begin position="20"/>
        <end position="31"/>
    </location>
</feature>
<dbReference type="Proteomes" id="UP000027238">
    <property type="component" value="Unassembled WGS sequence"/>
</dbReference>
<reference evidence="3" key="1">
    <citation type="journal article" date="2014" name="Genome Announc.">
        <title>Draft genome sequence of Colletotrichum sublineola, a destructive pathogen of cultivated sorghum.</title>
        <authorList>
            <person name="Baroncelli R."/>
            <person name="Sanz-Martin J.M."/>
            <person name="Rech G.E."/>
            <person name="Sukno S.A."/>
            <person name="Thon M.R."/>
        </authorList>
    </citation>
    <scope>NUCLEOTIDE SEQUENCE [LARGE SCALE GENOMIC DNA]</scope>
    <source>
        <strain evidence="3">TX430BB</strain>
    </source>
</reference>
<name>A0A066X2U7_COLSU</name>
<accession>A0A066X2U7</accession>
<evidence type="ECO:0000256" key="1">
    <source>
        <dbReference type="SAM" id="MobiDB-lite"/>
    </source>
</evidence>
<protein>
    <submittedName>
        <fullName evidence="2">Uncharacterized protein</fullName>
    </submittedName>
</protein>
<gene>
    <name evidence="2" type="ORF">CSUB01_02193</name>
</gene>
<feature type="compositionally biased region" description="Polar residues" evidence="1">
    <location>
        <begin position="1"/>
        <end position="19"/>
    </location>
</feature>
<evidence type="ECO:0000313" key="2">
    <source>
        <dbReference type="EMBL" id="KDN62009.1"/>
    </source>
</evidence>
<evidence type="ECO:0000313" key="3">
    <source>
        <dbReference type="Proteomes" id="UP000027238"/>
    </source>
</evidence>
<organism evidence="2 3">
    <name type="scientific">Colletotrichum sublineola</name>
    <name type="common">Sorghum anthracnose fungus</name>
    <dbReference type="NCBI Taxonomy" id="1173701"/>
    <lineage>
        <taxon>Eukaryota</taxon>
        <taxon>Fungi</taxon>
        <taxon>Dikarya</taxon>
        <taxon>Ascomycota</taxon>
        <taxon>Pezizomycotina</taxon>
        <taxon>Sordariomycetes</taxon>
        <taxon>Hypocreomycetidae</taxon>
        <taxon>Glomerellales</taxon>
        <taxon>Glomerellaceae</taxon>
        <taxon>Colletotrichum</taxon>
        <taxon>Colletotrichum graminicola species complex</taxon>
    </lineage>
</organism>
<dbReference type="HOGENOM" id="CLU_2183796_0_0_1"/>
<feature type="region of interest" description="Disordered" evidence="1">
    <location>
        <begin position="1"/>
        <end position="45"/>
    </location>
</feature>
<dbReference type="EMBL" id="JMSE01001362">
    <property type="protein sequence ID" value="KDN62009.1"/>
    <property type="molecule type" value="Genomic_DNA"/>
</dbReference>
<keyword evidence="3" id="KW-1185">Reference proteome</keyword>